<feature type="domain" description="N-acetyltransferase" evidence="3">
    <location>
        <begin position="3"/>
        <end position="172"/>
    </location>
</feature>
<dbReference type="AlphaFoldDB" id="A0A285UL00"/>
<dbReference type="PROSITE" id="PS51186">
    <property type="entry name" value="GNAT"/>
    <property type="match status" value="1"/>
</dbReference>
<evidence type="ECO:0000259" key="3">
    <source>
        <dbReference type="PROSITE" id="PS51186"/>
    </source>
</evidence>
<dbReference type="SUPFAM" id="SSF55729">
    <property type="entry name" value="Acyl-CoA N-acyltransferases (Nat)"/>
    <property type="match status" value="1"/>
</dbReference>
<dbReference type="PANTHER" id="PTHR42919">
    <property type="entry name" value="N-ALPHA-ACETYLTRANSFERASE"/>
    <property type="match status" value="1"/>
</dbReference>
<name>A0A285UL00_9BACL</name>
<evidence type="ECO:0000256" key="2">
    <source>
        <dbReference type="ARBA" id="ARBA00023315"/>
    </source>
</evidence>
<keyword evidence="1 4" id="KW-0808">Transferase</keyword>
<dbReference type="EMBL" id="OBQC01000013">
    <property type="protein sequence ID" value="SOC42575.1"/>
    <property type="molecule type" value="Genomic_DNA"/>
</dbReference>
<dbReference type="InterPro" id="IPR016181">
    <property type="entry name" value="Acyl_CoA_acyltransferase"/>
</dbReference>
<evidence type="ECO:0000313" key="5">
    <source>
        <dbReference type="Proteomes" id="UP000219252"/>
    </source>
</evidence>
<dbReference type="GO" id="GO:0016747">
    <property type="term" value="F:acyltransferase activity, transferring groups other than amino-acyl groups"/>
    <property type="evidence" value="ECO:0007669"/>
    <property type="project" value="InterPro"/>
</dbReference>
<dbReference type="InterPro" id="IPR051556">
    <property type="entry name" value="N-term/lysine_N-AcTrnsfr"/>
</dbReference>
<dbReference type="Gene3D" id="3.40.630.30">
    <property type="match status" value="1"/>
</dbReference>
<proteinExistence type="predicted"/>
<protein>
    <submittedName>
        <fullName evidence="4">Spermine/spermidine N-acetyltransferase</fullName>
    </submittedName>
</protein>
<organism evidence="4 5">
    <name type="scientific">Ureibacillus acetophenoni</name>
    <dbReference type="NCBI Taxonomy" id="614649"/>
    <lineage>
        <taxon>Bacteria</taxon>
        <taxon>Bacillati</taxon>
        <taxon>Bacillota</taxon>
        <taxon>Bacilli</taxon>
        <taxon>Bacillales</taxon>
        <taxon>Caryophanaceae</taxon>
        <taxon>Ureibacillus</taxon>
    </lineage>
</organism>
<dbReference type="CDD" id="cd04301">
    <property type="entry name" value="NAT_SF"/>
    <property type="match status" value="1"/>
</dbReference>
<dbReference type="Proteomes" id="UP000219252">
    <property type="component" value="Unassembled WGS sequence"/>
</dbReference>
<dbReference type="OrthoDB" id="7205533at2"/>
<evidence type="ECO:0000313" key="4">
    <source>
        <dbReference type="EMBL" id="SOC42575.1"/>
    </source>
</evidence>
<dbReference type="PANTHER" id="PTHR42919:SF8">
    <property type="entry name" value="N-ALPHA-ACETYLTRANSFERASE 50"/>
    <property type="match status" value="1"/>
</dbReference>
<dbReference type="InterPro" id="IPR000182">
    <property type="entry name" value="GNAT_dom"/>
</dbReference>
<dbReference type="Pfam" id="PF00583">
    <property type="entry name" value="Acetyltransf_1"/>
    <property type="match status" value="1"/>
</dbReference>
<evidence type="ECO:0000256" key="1">
    <source>
        <dbReference type="ARBA" id="ARBA00022679"/>
    </source>
</evidence>
<gene>
    <name evidence="4" type="ORF">SAMN05877842_11347</name>
</gene>
<keyword evidence="2" id="KW-0012">Acyltransferase</keyword>
<dbReference type="RefSeq" id="WP_097150518.1">
    <property type="nucleotide sequence ID" value="NZ_OBQC01000013.1"/>
</dbReference>
<sequence>MNVEIKKCNLADVLTLQQIGIETFNETFKDQNTPENMKNYLEKAFNVDQLTTELSNPFSQFFFVHVNNEVAGYLKININDAQSEKMGNDSLEIERIYLKNTFQKHGLGKLLLNKAIDIATEHKKEKIWLGVWEKNENAIAFYKNMGFAQTGTHSFHMGDEEQIDYIMMKPLI</sequence>
<keyword evidence="5" id="KW-1185">Reference proteome</keyword>
<reference evidence="5" key="1">
    <citation type="submission" date="2017-08" db="EMBL/GenBank/DDBJ databases">
        <authorList>
            <person name="Varghese N."/>
            <person name="Submissions S."/>
        </authorList>
    </citation>
    <scope>NUCLEOTIDE SEQUENCE [LARGE SCALE GENOMIC DNA]</scope>
    <source>
        <strain evidence="5">JC23</strain>
    </source>
</reference>
<accession>A0A285UL00</accession>